<keyword evidence="3" id="KW-1185">Reference proteome</keyword>
<comment type="caution">
    <text evidence="2">The sequence shown here is derived from an EMBL/GenBank/DDBJ whole genome shotgun (WGS) entry which is preliminary data.</text>
</comment>
<reference evidence="2" key="1">
    <citation type="submission" date="2018-05" db="EMBL/GenBank/DDBJ databases">
        <title>Reclassification of Methylarcula marina and Methylarcula terricola as Paracoccus methylarcula sp.nov., comb.nov. and Paracoccus terricola comb.nov.</title>
        <authorList>
            <person name="Shmareva M.N."/>
            <person name="Doronina N.V."/>
            <person name="Vasilenko O.V."/>
            <person name="Tarlachkov S.V."/>
            <person name="Trotsenko Y.A."/>
        </authorList>
    </citation>
    <scope>NUCLEOTIDE SEQUENCE [LARGE SCALE GENOMIC DNA]</scope>
    <source>
        <strain evidence="2">VKM B-2159</strain>
    </source>
</reference>
<evidence type="ECO:0000313" key="2">
    <source>
        <dbReference type="EMBL" id="RNF33983.1"/>
    </source>
</evidence>
<sequence length="113" mass="13319">MPLCCLPPIRRCGKDEARVFYPIIICLIIDLLVTCFFWLRHTSGFSYRSKLLLQHTKRFQKTFKITDCYPDFICGIIAFTKFFNDPFRHLCIQTARFAPGKAEEMPFCIFVTH</sequence>
<evidence type="ECO:0000313" key="3">
    <source>
        <dbReference type="Proteomes" id="UP000238137"/>
    </source>
</evidence>
<feature type="transmembrane region" description="Helical" evidence="1">
    <location>
        <begin position="20"/>
        <end position="39"/>
    </location>
</feature>
<organism evidence="2 3">
    <name type="scientific">Paracoccus methylarcula</name>
    <dbReference type="NCBI Taxonomy" id="72022"/>
    <lineage>
        <taxon>Bacteria</taxon>
        <taxon>Pseudomonadati</taxon>
        <taxon>Pseudomonadota</taxon>
        <taxon>Alphaproteobacteria</taxon>
        <taxon>Rhodobacterales</taxon>
        <taxon>Paracoccaceae</taxon>
        <taxon>Paracoccus</taxon>
    </lineage>
</organism>
<gene>
    <name evidence="2" type="ORF">A7A09_013850</name>
</gene>
<keyword evidence="1" id="KW-1133">Transmembrane helix</keyword>
<dbReference type="EMBL" id="PXNQ02000008">
    <property type="protein sequence ID" value="RNF33983.1"/>
    <property type="molecule type" value="Genomic_DNA"/>
</dbReference>
<dbReference type="AlphaFoldDB" id="A0A3R7P3V7"/>
<keyword evidence="1" id="KW-0812">Transmembrane</keyword>
<name>A0A3R7P3V7_9RHOB</name>
<keyword evidence="1" id="KW-0472">Membrane</keyword>
<accession>A0A3R7P3V7</accession>
<dbReference type="Proteomes" id="UP000238137">
    <property type="component" value="Unassembled WGS sequence"/>
</dbReference>
<proteinExistence type="predicted"/>
<protein>
    <submittedName>
        <fullName evidence="2">Uncharacterized protein</fullName>
    </submittedName>
</protein>
<evidence type="ECO:0000256" key="1">
    <source>
        <dbReference type="SAM" id="Phobius"/>
    </source>
</evidence>